<keyword evidence="1" id="KW-0812">Transmembrane</keyword>
<evidence type="ECO:0000256" key="1">
    <source>
        <dbReference type="SAM" id="Phobius"/>
    </source>
</evidence>
<organism evidence="2 3">
    <name type="scientific">Filifactor villosus</name>
    <dbReference type="NCBI Taxonomy" id="29374"/>
    <lineage>
        <taxon>Bacteria</taxon>
        <taxon>Bacillati</taxon>
        <taxon>Bacillota</taxon>
        <taxon>Clostridia</taxon>
        <taxon>Peptostreptococcales</taxon>
        <taxon>Filifactoraceae</taxon>
        <taxon>Filifactor</taxon>
    </lineage>
</organism>
<evidence type="ECO:0000313" key="3">
    <source>
        <dbReference type="Proteomes" id="UP001595916"/>
    </source>
</evidence>
<feature type="transmembrane region" description="Helical" evidence="1">
    <location>
        <begin position="44"/>
        <end position="62"/>
    </location>
</feature>
<accession>A0ABV9QIF4</accession>
<keyword evidence="3" id="KW-1185">Reference proteome</keyword>
<feature type="transmembrane region" description="Helical" evidence="1">
    <location>
        <begin position="174"/>
        <end position="194"/>
    </location>
</feature>
<feature type="transmembrane region" description="Helical" evidence="1">
    <location>
        <begin position="22"/>
        <end position="38"/>
    </location>
</feature>
<dbReference type="RefSeq" id="WP_379787437.1">
    <property type="nucleotide sequence ID" value="NZ_JBHSHL010000008.1"/>
</dbReference>
<sequence length="199" mass="22388">MYALFKKDVMVFWECEVKEKKILPKALVLVVIIFRLILRDSPLTSPSFIGFALFFMISRSSLYERSAQDKLLLLSLPLERYKVVVRPLVSSLVIATLSFLLSTGIALLFNDAASLSPDLTREALLFFIMYGSQTGLCSLFMFYVSEKIFYIILSFSLFVTLAVFVPLSSAELPFLIGACFVCVIWIGIGLISGYRMIGE</sequence>
<dbReference type="EMBL" id="JBHSHL010000008">
    <property type="protein sequence ID" value="MFC4803959.1"/>
    <property type="molecule type" value="Genomic_DNA"/>
</dbReference>
<feature type="transmembrane region" description="Helical" evidence="1">
    <location>
        <begin position="124"/>
        <end position="143"/>
    </location>
</feature>
<keyword evidence="1" id="KW-1133">Transmembrane helix</keyword>
<comment type="caution">
    <text evidence="2">The sequence shown here is derived from an EMBL/GenBank/DDBJ whole genome shotgun (WGS) entry which is preliminary data.</text>
</comment>
<dbReference type="Pfam" id="PF13346">
    <property type="entry name" value="ABC2_membrane_5"/>
    <property type="match status" value="1"/>
</dbReference>
<keyword evidence="1" id="KW-0472">Membrane</keyword>
<dbReference type="InterPro" id="IPR025699">
    <property type="entry name" value="ABC2_memb-like"/>
</dbReference>
<protein>
    <submittedName>
        <fullName evidence="2">ABC-2 transporter permease</fullName>
    </submittedName>
</protein>
<dbReference type="Proteomes" id="UP001595916">
    <property type="component" value="Unassembled WGS sequence"/>
</dbReference>
<name>A0ABV9QIF4_9FIRM</name>
<evidence type="ECO:0000313" key="2">
    <source>
        <dbReference type="EMBL" id="MFC4803959.1"/>
    </source>
</evidence>
<gene>
    <name evidence="2" type="ORF">ACFO4R_02585</name>
</gene>
<reference evidence="3" key="1">
    <citation type="journal article" date="2019" name="Int. J. Syst. Evol. Microbiol.">
        <title>The Global Catalogue of Microorganisms (GCM) 10K type strain sequencing project: providing services to taxonomists for standard genome sequencing and annotation.</title>
        <authorList>
            <consortium name="The Broad Institute Genomics Platform"/>
            <consortium name="The Broad Institute Genome Sequencing Center for Infectious Disease"/>
            <person name="Wu L."/>
            <person name="Ma J."/>
        </authorList>
    </citation>
    <scope>NUCLEOTIDE SEQUENCE [LARGE SCALE GENOMIC DNA]</scope>
    <source>
        <strain evidence="3">CCUG 46385</strain>
    </source>
</reference>
<feature type="transmembrane region" description="Helical" evidence="1">
    <location>
        <begin position="83"/>
        <end position="109"/>
    </location>
</feature>
<proteinExistence type="predicted"/>
<feature type="transmembrane region" description="Helical" evidence="1">
    <location>
        <begin position="148"/>
        <end position="168"/>
    </location>
</feature>